<proteinExistence type="predicted"/>
<evidence type="ECO:0000259" key="1">
    <source>
        <dbReference type="Pfam" id="PF12671"/>
    </source>
</evidence>
<dbReference type="InterPro" id="IPR024301">
    <property type="entry name" value="Amidase_6"/>
</dbReference>
<keyword evidence="3" id="KW-1185">Reference proteome</keyword>
<dbReference type="Pfam" id="PF12671">
    <property type="entry name" value="Amidase_6"/>
    <property type="match status" value="1"/>
</dbReference>
<dbReference type="Proteomes" id="UP000298860">
    <property type="component" value="Unassembled WGS sequence"/>
</dbReference>
<gene>
    <name evidence="2" type="ORF">GTS_49020</name>
</gene>
<dbReference type="EMBL" id="BJFL01000037">
    <property type="protein sequence ID" value="GDY33269.1"/>
    <property type="molecule type" value="Genomic_DNA"/>
</dbReference>
<dbReference type="AlphaFoldDB" id="A0A4D4JG16"/>
<evidence type="ECO:0000313" key="2">
    <source>
        <dbReference type="EMBL" id="GDY33269.1"/>
    </source>
</evidence>
<feature type="domain" description="Putative amidase" evidence="1">
    <location>
        <begin position="29"/>
        <end position="75"/>
    </location>
</feature>
<reference evidence="3" key="1">
    <citation type="submission" date="2019-04" db="EMBL/GenBank/DDBJ databases">
        <title>Draft genome sequence of Pseudonocardiaceae bacterium SL3-2-4.</title>
        <authorList>
            <person name="Ningsih F."/>
            <person name="Yokota A."/>
            <person name="Sakai Y."/>
            <person name="Nanatani K."/>
            <person name="Yabe S."/>
            <person name="Oetari A."/>
            <person name="Sjamsuridzal W."/>
        </authorList>
    </citation>
    <scope>NUCLEOTIDE SEQUENCE [LARGE SCALE GENOMIC DNA]</scope>
    <source>
        <strain evidence="3">SL3-2-4</strain>
    </source>
</reference>
<organism evidence="2 3">
    <name type="scientific">Gandjariella thermophila</name>
    <dbReference type="NCBI Taxonomy" id="1931992"/>
    <lineage>
        <taxon>Bacteria</taxon>
        <taxon>Bacillati</taxon>
        <taxon>Actinomycetota</taxon>
        <taxon>Actinomycetes</taxon>
        <taxon>Pseudonocardiales</taxon>
        <taxon>Pseudonocardiaceae</taxon>
        <taxon>Gandjariella</taxon>
    </lineage>
</organism>
<name>A0A4D4JG16_9PSEU</name>
<comment type="caution">
    <text evidence="2">The sequence shown here is derived from an EMBL/GenBank/DDBJ whole genome shotgun (WGS) entry which is preliminary data.</text>
</comment>
<accession>A0A4D4JG16</accession>
<sequence>MERAVPVDLYDLQGIPEDVRERLKGHYGYDRVELLRWAQQNWNNKDIDIFGNNCANFVSTALEHAGLQEKMSMWTGTFDSDGWGHGLQTGWDLLDANDHSAVSSSGCTTSF</sequence>
<dbReference type="RefSeq" id="WP_192909724.1">
    <property type="nucleotide sequence ID" value="NZ_BJFL01000037.1"/>
</dbReference>
<evidence type="ECO:0000313" key="3">
    <source>
        <dbReference type="Proteomes" id="UP000298860"/>
    </source>
</evidence>
<protein>
    <recommendedName>
        <fullName evidence="1">Putative amidase domain-containing protein</fullName>
    </recommendedName>
</protein>